<dbReference type="CDD" id="cd06558">
    <property type="entry name" value="crotonase-like"/>
    <property type="match status" value="1"/>
</dbReference>
<dbReference type="GO" id="GO:0004300">
    <property type="term" value="F:enoyl-CoA hydratase activity"/>
    <property type="evidence" value="ECO:0007669"/>
    <property type="project" value="UniProtKB-EC"/>
</dbReference>
<dbReference type="InterPro" id="IPR006108">
    <property type="entry name" value="3HC_DH_C"/>
</dbReference>
<dbReference type="PANTHER" id="PTHR43612">
    <property type="entry name" value="TRIFUNCTIONAL ENZYME SUBUNIT ALPHA"/>
    <property type="match status" value="1"/>
</dbReference>
<keyword evidence="10" id="KW-0456">Lyase</keyword>
<dbReference type="Pfam" id="PF02737">
    <property type="entry name" value="3HCDH_N"/>
    <property type="match status" value="1"/>
</dbReference>
<keyword evidence="11" id="KW-0511">Multifunctional enzyme</keyword>
<dbReference type="GO" id="GO:0006635">
    <property type="term" value="P:fatty acid beta-oxidation"/>
    <property type="evidence" value="ECO:0007669"/>
    <property type="project" value="UniProtKB-UniPathway"/>
</dbReference>
<evidence type="ECO:0000256" key="11">
    <source>
        <dbReference type="ARBA" id="ARBA00023268"/>
    </source>
</evidence>
<dbReference type="UniPathway" id="UPA00659"/>
<name>A0A1Y6BAL3_9BACT</name>
<evidence type="ECO:0000256" key="9">
    <source>
        <dbReference type="ARBA" id="ARBA00023098"/>
    </source>
</evidence>
<dbReference type="SUPFAM" id="SSF51735">
    <property type="entry name" value="NAD(P)-binding Rossmann-fold domains"/>
    <property type="match status" value="1"/>
</dbReference>
<evidence type="ECO:0000256" key="8">
    <source>
        <dbReference type="ARBA" id="ARBA00023027"/>
    </source>
</evidence>
<feature type="domain" description="3-hydroxyacyl-CoA dehydrogenase C-terminal" evidence="13">
    <location>
        <begin position="499"/>
        <end position="592"/>
    </location>
</feature>
<dbReference type="InterPro" id="IPR029045">
    <property type="entry name" value="ClpP/crotonase-like_dom_sf"/>
</dbReference>
<dbReference type="PANTHER" id="PTHR43612:SF3">
    <property type="entry name" value="TRIFUNCTIONAL ENZYME SUBUNIT ALPHA, MITOCHONDRIAL"/>
    <property type="match status" value="1"/>
</dbReference>
<dbReference type="FunFam" id="3.40.50.720:FF:000009">
    <property type="entry name" value="Fatty oxidation complex, alpha subunit"/>
    <property type="match status" value="1"/>
</dbReference>
<dbReference type="EMBL" id="FWZT01000001">
    <property type="protein sequence ID" value="SME90604.1"/>
    <property type="molecule type" value="Genomic_DNA"/>
</dbReference>
<comment type="catalytic activity">
    <reaction evidence="12">
        <text>a (3S)-3-hydroxyacyl-CoA + NAD(+) = a 3-oxoacyl-CoA + NADH + H(+)</text>
        <dbReference type="Rhea" id="RHEA:22432"/>
        <dbReference type="ChEBI" id="CHEBI:15378"/>
        <dbReference type="ChEBI" id="CHEBI:57318"/>
        <dbReference type="ChEBI" id="CHEBI:57540"/>
        <dbReference type="ChEBI" id="CHEBI:57945"/>
        <dbReference type="ChEBI" id="CHEBI:90726"/>
        <dbReference type="EC" id="1.1.1.35"/>
    </reaction>
</comment>
<dbReference type="SUPFAM" id="SSF48179">
    <property type="entry name" value="6-phosphogluconate dehydrogenase C-terminal domain-like"/>
    <property type="match status" value="2"/>
</dbReference>
<evidence type="ECO:0000256" key="10">
    <source>
        <dbReference type="ARBA" id="ARBA00023239"/>
    </source>
</evidence>
<dbReference type="EC" id="4.2.1.17" evidence="4"/>
<dbReference type="GO" id="GO:0070403">
    <property type="term" value="F:NAD+ binding"/>
    <property type="evidence" value="ECO:0007669"/>
    <property type="project" value="InterPro"/>
</dbReference>
<comment type="pathway">
    <text evidence="1">Lipid metabolism; fatty acid beta-oxidation.</text>
</comment>
<gene>
    <name evidence="15" type="ORF">SAMN06296036_101380</name>
</gene>
<dbReference type="STRING" id="1513793.SAMN06296036_101380"/>
<dbReference type="InterPro" id="IPR001753">
    <property type="entry name" value="Enoyl-CoA_hydra/iso"/>
</dbReference>
<keyword evidence="16" id="KW-1185">Reference proteome</keyword>
<evidence type="ECO:0000256" key="6">
    <source>
        <dbReference type="ARBA" id="ARBA00022963"/>
    </source>
</evidence>
<accession>A0A1Y6BAL3</accession>
<keyword evidence="5" id="KW-0276">Fatty acid metabolism</keyword>
<dbReference type="OrthoDB" id="5289808at2"/>
<dbReference type="InterPro" id="IPR006176">
    <property type="entry name" value="3-OHacyl-CoA_DH_NAD-bd"/>
</dbReference>
<evidence type="ECO:0000313" key="15">
    <source>
        <dbReference type="EMBL" id="SME90604.1"/>
    </source>
</evidence>
<dbReference type="Pfam" id="PF00378">
    <property type="entry name" value="ECH_1"/>
    <property type="match status" value="1"/>
</dbReference>
<dbReference type="SUPFAM" id="SSF52096">
    <property type="entry name" value="ClpP/crotonase"/>
    <property type="match status" value="1"/>
</dbReference>
<keyword evidence="6" id="KW-0442">Lipid degradation</keyword>
<dbReference type="Pfam" id="PF00725">
    <property type="entry name" value="3HCDH"/>
    <property type="match status" value="1"/>
</dbReference>
<comment type="similarity">
    <text evidence="2">In the central section; belongs to the 3-hydroxyacyl-CoA dehydrogenase family.</text>
</comment>
<reference evidence="16" key="1">
    <citation type="submission" date="2017-04" db="EMBL/GenBank/DDBJ databases">
        <authorList>
            <person name="Varghese N."/>
            <person name="Submissions S."/>
        </authorList>
    </citation>
    <scope>NUCLEOTIDE SEQUENCE [LARGE SCALE GENOMIC DNA]</scope>
    <source>
        <strain evidence="16">RKEM611</strain>
    </source>
</reference>
<evidence type="ECO:0000256" key="4">
    <source>
        <dbReference type="ARBA" id="ARBA00012076"/>
    </source>
</evidence>
<proteinExistence type="inferred from homology"/>
<evidence type="ECO:0000256" key="7">
    <source>
        <dbReference type="ARBA" id="ARBA00023002"/>
    </source>
</evidence>
<dbReference type="GO" id="GO:0016509">
    <property type="term" value="F:long-chain (3S)-3-hydroxyacyl-CoA dehydrogenase (NAD+) activity"/>
    <property type="evidence" value="ECO:0007669"/>
    <property type="project" value="TreeGrafter"/>
</dbReference>
<evidence type="ECO:0000256" key="12">
    <source>
        <dbReference type="ARBA" id="ARBA00049556"/>
    </source>
</evidence>
<dbReference type="InterPro" id="IPR050136">
    <property type="entry name" value="FA_oxidation_alpha_subunit"/>
</dbReference>
<dbReference type="Gene3D" id="1.10.1040.50">
    <property type="match status" value="1"/>
</dbReference>
<dbReference type="FunFam" id="3.90.226.10:FF:000011">
    <property type="entry name" value="Fatty acid oxidation complex subunit alpha"/>
    <property type="match status" value="1"/>
</dbReference>
<evidence type="ECO:0000259" key="13">
    <source>
        <dbReference type="Pfam" id="PF00725"/>
    </source>
</evidence>
<evidence type="ECO:0000259" key="14">
    <source>
        <dbReference type="Pfam" id="PF02737"/>
    </source>
</evidence>
<evidence type="ECO:0000256" key="2">
    <source>
        <dbReference type="ARBA" id="ARBA00007005"/>
    </source>
</evidence>
<evidence type="ECO:0000313" key="16">
    <source>
        <dbReference type="Proteomes" id="UP000192907"/>
    </source>
</evidence>
<keyword evidence="8" id="KW-0520">NAD</keyword>
<organism evidence="15 16">
    <name type="scientific">Pseudobacteriovorax antillogorgiicola</name>
    <dbReference type="NCBI Taxonomy" id="1513793"/>
    <lineage>
        <taxon>Bacteria</taxon>
        <taxon>Pseudomonadati</taxon>
        <taxon>Bdellovibrionota</taxon>
        <taxon>Oligoflexia</taxon>
        <taxon>Oligoflexales</taxon>
        <taxon>Pseudobacteriovoracaceae</taxon>
        <taxon>Pseudobacteriovorax</taxon>
    </lineage>
</organism>
<comment type="similarity">
    <text evidence="3">In the N-terminal section; belongs to the enoyl-CoA hydratase/isomerase family.</text>
</comment>
<dbReference type="AlphaFoldDB" id="A0A1Y6BAL3"/>
<evidence type="ECO:0000256" key="1">
    <source>
        <dbReference type="ARBA" id="ARBA00005005"/>
    </source>
</evidence>
<keyword evidence="7" id="KW-0560">Oxidoreductase</keyword>
<protein>
    <recommendedName>
        <fullName evidence="4">enoyl-CoA hydratase</fullName>
        <ecNumber evidence="4">4.2.1.17</ecNumber>
    </recommendedName>
</protein>
<evidence type="ECO:0000256" key="5">
    <source>
        <dbReference type="ARBA" id="ARBA00022832"/>
    </source>
</evidence>
<dbReference type="RefSeq" id="WP_132314505.1">
    <property type="nucleotide sequence ID" value="NZ_FWZT01000001.1"/>
</dbReference>
<dbReference type="Gene3D" id="3.90.226.10">
    <property type="entry name" value="2-enoyl-CoA Hydratase, Chain A, domain 1"/>
    <property type="match status" value="1"/>
</dbReference>
<keyword evidence="9" id="KW-0443">Lipid metabolism</keyword>
<dbReference type="Proteomes" id="UP000192907">
    <property type="component" value="Unassembled WGS sequence"/>
</dbReference>
<dbReference type="InterPro" id="IPR008927">
    <property type="entry name" value="6-PGluconate_DH-like_C_sf"/>
</dbReference>
<dbReference type="InterPro" id="IPR036291">
    <property type="entry name" value="NAD(P)-bd_dom_sf"/>
</dbReference>
<evidence type="ECO:0000256" key="3">
    <source>
        <dbReference type="ARBA" id="ARBA00008750"/>
    </source>
</evidence>
<sequence>MTGYFKVEKIEGDIQVFTFGHADKAVNTLGEEPLRELNDLLDDLIEKKSAQGLIITSDKKDFIVGANIKEIEAFKSAEETRDGSLKMQGILNKLENLDIPTVAAIKGQCLGGGLELALACDWRVAEQSAKLALPEIQLGLIPGSGGTQRLPRLIGIQSALDMILTGKRIEGKKALKMGLVDAACHEKVLFKVAKTYALKKRSQKLKPKTKGLSDNITRFATESNPLGRKVMERKAREMVEKNTKGFYPAPFKALSAVFDGFEKKLEKGLELEAKLFGELSQTKESKSLIHLFHATTHAKKNPFESANKEVFKGEKTSLAGVIGSGFMGAGIATVLADKGVCSRLSDPNPESTSRALSGAYKYFTKKAKRKKIKPFQVDQKMAHISPGLNTNGFESTDVVIEAVFEDVALKQKILKEVEEKGHDRQIFASNTSALPIADIAAQSAHPERVLGMHFFSPVEKMPLLEIVVTDKTAEWATARAFELGQTMGKQIIIVKDSPGFYTTRALAFFMAEAALILVEGNKIEKIDAALTEFGFPVGPMTLMDEVGIDVGSHVLDTMKKAFADRVSIPDGLEAIKESGRLGRKNGKGFYEYHDGKKGDPDEGIYQLVPNWKASSLPTDEIIDRCALVFINESAHCLDEGVLNHPYDGDIGAVFGLGFPPFWGGPFKYVDHMGAKVIVDRLRGLADKYGKRFEPAKALVKMAEEGGKFFPEEN</sequence>
<dbReference type="Gene3D" id="3.40.50.720">
    <property type="entry name" value="NAD(P)-binding Rossmann-like Domain"/>
    <property type="match status" value="1"/>
</dbReference>
<feature type="domain" description="3-hydroxyacyl-CoA dehydrogenase NAD binding" evidence="14">
    <location>
        <begin position="320"/>
        <end position="496"/>
    </location>
</feature>